<dbReference type="Proteomes" id="UP000824410">
    <property type="component" value="Unassembled WGS sequence"/>
</dbReference>
<evidence type="ECO:0000259" key="1">
    <source>
        <dbReference type="Pfam" id="PF03869"/>
    </source>
</evidence>
<dbReference type="GO" id="GO:0043565">
    <property type="term" value="F:sequence-specific DNA binding"/>
    <property type="evidence" value="ECO:0007669"/>
    <property type="project" value="UniProtKB-ARBA"/>
</dbReference>
<dbReference type="InterPro" id="IPR010985">
    <property type="entry name" value="Ribbon_hlx_hlx"/>
</dbReference>
<dbReference type="InterPro" id="IPR005569">
    <property type="entry name" value="Arc_DNA-bd_dom"/>
</dbReference>
<dbReference type="AlphaFoldDB" id="A0AAP2JX71"/>
<accession>A0AAP2JX71</accession>
<dbReference type="Gene3D" id="1.10.1220.10">
    <property type="entry name" value="Met repressor-like"/>
    <property type="match status" value="1"/>
</dbReference>
<gene>
    <name evidence="2" type="ORF">EX242_09310</name>
</gene>
<proteinExistence type="predicted"/>
<dbReference type="EMBL" id="SHDO01000010">
    <property type="protein sequence ID" value="MBX6980459.1"/>
    <property type="molecule type" value="Genomic_DNA"/>
</dbReference>
<comment type="caution">
    <text evidence="2">The sequence shown here is derived from an EMBL/GenBank/DDBJ whole genome shotgun (WGS) entry which is preliminary data.</text>
</comment>
<organism evidence="2 3">
    <name type="scientific">Providencia rettgeri</name>
    <dbReference type="NCBI Taxonomy" id="587"/>
    <lineage>
        <taxon>Bacteria</taxon>
        <taxon>Pseudomonadati</taxon>
        <taxon>Pseudomonadota</taxon>
        <taxon>Gammaproteobacteria</taxon>
        <taxon>Enterobacterales</taxon>
        <taxon>Morganellaceae</taxon>
        <taxon>Providencia</taxon>
    </lineage>
</organism>
<dbReference type="InterPro" id="IPR013321">
    <property type="entry name" value="Arc_rbn_hlx_hlx"/>
</dbReference>
<dbReference type="Pfam" id="PF03869">
    <property type="entry name" value="Arc"/>
    <property type="match status" value="1"/>
</dbReference>
<feature type="domain" description="Arc-like DNA binding" evidence="1">
    <location>
        <begin position="10"/>
        <end position="51"/>
    </location>
</feature>
<reference evidence="2" key="1">
    <citation type="submission" date="2019-02" db="EMBL/GenBank/DDBJ databases">
        <title>Genomic characterization of isolates from hospital effluents in KZN, South Africa.</title>
        <authorList>
            <person name="Ntshobeni N."/>
            <person name="Allam M."/>
            <person name="Ismail A."/>
            <person name="Amoako D."/>
            <person name="Essack S."/>
            <person name="Chenia H."/>
        </authorList>
    </citation>
    <scope>NUCLEOTIDE SEQUENCE</scope>
    <source>
        <strain evidence="2">AFE97_S1</strain>
    </source>
</reference>
<sequence>MRMREVSPLGLRVDPEIKEILKIIAKKEGRSLNSEMVQRLKRTLIQDGLLSA</sequence>
<dbReference type="SUPFAM" id="SSF47598">
    <property type="entry name" value="Ribbon-helix-helix"/>
    <property type="match status" value="1"/>
</dbReference>
<name>A0AAP2JX71_PRORE</name>
<protein>
    <submittedName>
        <fullName evidence="2">Arc family DNA-binding protein</fullName>
    </submittedName>
</protein>
<evidence type="ECO:0000313" key="3">
    <source>
        <dbReference type="Proteomes" id="UP000824410"/>
    </source>
</evidence>
<evidence type="ECO:0000313" key="2">
    <source>
        <dbReference type="EMBL" id="MBX6980459.1"/>
    </source>
</evidence>
<keyword evidence="2" id="KW-0238">DNA-binding</keyword>
<dbReference type="GO" id="GO:0006355">
    <property type="term" value="P:regulation of DNA-templated transcription"/>
    <property type="evidence" value="ECO:0007669"/>
    <property type="project" value="InterPro"/>
</dbReference>
<dbReference type="RefSeq" id="WP_131679894.1">
    <property type="nucleotide sequence ID" value="NZ_CP139429.1"/>
</dbReference>